<keyword evidence="3 4" id="KW-0862">Zinc</keyword>
<dbReference type="InterPro" id="IPR036398">
    <property type="entry name" value="CA_dom_sf"/>
</dbReference>
<dbReference type="PANTHER" id="PTHR18952">
    <property type="entry name" value="CARBONIC ANHYDRASE"/>
    <property type="match status" value="1"/>
</dbReference>
<keyword evidence="4" id="KW-0456">Lyase</keyword>
<evidence type="ECO:0000259" key="5">
    <source>
        <dbReference type="PROSITE" id="PS51144"/>
    </source>
</evidence>
<dbReference type="GO" id="GO:0005737">
    <property type="term" value="C:cytoplasm"/>
    <property type="evidence" value="ECO:0007669"/>
    <property type="project" value="TreeGrafter"/>
</dbReference>
<name>A0AA36F4Q5_OCTVU</name>
<dbReference type="Pfam" id="PF00194">
    <property type="entry name" value="Carb_anhydrase"/>
    <property type="match status" value="1"/>
</dbReference>
<dbReference type="PANTHER" id="PTHR18952:SF124">
    <property type="entry name" value="CARBONIC ANHYDRASE 7"/>
    <property type="match status" value="1"/>
</dbReference>
<dbReference type="SUPFAM" id="SSF51069">
    <property type="entry name" value="Carbonic anhydrase"/>
    <property type="match status" value="1"/>
</dbReference>
<evidence type="ECO:0000313" key="6">
    <source>
        <dbReference type="EMBL" id="CAI9724417.1"/>
    </source>
</evidence>
<dbReference type="AlphaFoldDB" id="A0AA36F4Q5"/>
<comment type="function">
    <text evidence="4">Reversible hydration of carbon dioxide.</text>
</comment>
<protein>
    <recommendedName>
        <fullName evidence="4">Carbonic anhydrase</fullName>
        <ecNumber evidence="4">4.2.1.1</ecNumber>
    </recommendedName>
</protein>
<comment type="catalytic activity">
    <reaction evidence="4">
        <text>hydrogencarbonate + H(+) = CO2 + H2O</text>
        <dbReference type="Rhea" id="RHEA:10748"/>
        <dbReference type="ChEBI" id="CHEBI:15377"/>
        <dbReference type="ChEBI" id="CHEBI:15378"/>
        <dbReference type="ChEBI" id="CHEBI:16526"/>
        <dbReference type="ChEBI" id="CHEBI:17544"/>
        <dbReference type="EC" id="4.2.1.1"/>
    </reaction>
</comment>
<comment type="similarity">
    <text evidence="1 4">Belongs to the alpha-carbonic anhydrase family.</text>
</comment>
<dbReference type="InterPro" id="IPR023561">
    <property type="entry name" value="Carbonic_anhydrase_a-class"/>
</dbReference>
<evidence type="ECO:0000256" key="2">
    <source>
        <dbReference type="ARBA" id="ARBA00022723"/>
    </source>
</evidence>
<dbReference type="InterPro" id="IPR018338">
    <property type="entry name" value="Carbonic_anhydrase_a-class_CS"/>
</dbReference>
<dbReference type="EMBL" id="OX597819">
    <property type="protein sequence ID" value="CAI9724417.1"/>
    <property type="molecule type" value="Genomic_DNA"/>
</dbReference>
<dbReference type="Proteomes" id="UP001162480">
    <property type="component" value="Chromosome 6"/>
</dbReference>
<dbReference type="Gene3D" id="3.10.200.10">
    <property type="entry name" value="Alpha carbonic anhydrase"/>
    <property type="match status" value="1"/>
</dbReference>
<dbReference type="EC" id="4.2.1.1" evidence="4"/>
<sequence>MCAGTWGYRDDNGPSVWARDYPKAAGQRQSPVNIDSGSTKAVKHDHALKADYSPEPKMSCVNNGLTFVATINGDNFISGGPLDTKSYKLASFHFHWGSNDSHGSEHTINSQAYPAELHLVHWNYNKYDTFAEAAAADDGLSVLGVMLKIGEPNAALKQVFDAMEKVKSPGTNFVMTSAFDLPGLLPGDINKFYTYPGSLTTPPCHESVTWIVCQETIGCSKEQLSTLRSLKNNDNNHLVNNFRPVMPLGNRTICCSN</sequence>
<dbReference type="SMART" id="SM01057">
    <property type="entry name" value="Carb_anhydrase"/>
    <property type="match status" value="1"/>
</dbReference>
<evidence type="ECO:0000313" key="7">
    <source>
        <dbReference type="Proteomes" id="UP001162480"/>
    </source>
</evidence>
<keyword evidence="2 4" id="KW-0479">Metal-binding</keyword>
<gene>
    <name evidence="6" type="ORF">OCTVUL_1B019900</name>
</gene>
<organism evidence="6 7">
    <name type="scientific">Octopus vulgaris</name>
    <name type="common">Common octopus</name>
    <dbReference type="NCBI Taxonomy" id="6645"/>
    <lineage>
        <taxon>Eukaryota</taxon>
        <taxon>Metazoa</taxon>
        <taxon>Spiralia</taxon>
        <taxon>Lophotrochozoa</taxon>
        <taxon>Mollusca</taxon>
        <taxon>Cephalopoda</taxon>
        <taxon>Coleoidea</taxon>
        <taxon>Octopodiformes</taxon>
        <taxon>Octopoda</taxon>
        <taxon>Incirrata</taxon>
        <taxon>Octopodidae</taxon>
        <taxon>Octopus</taxon>
    </lineage>
</organism>
<reference evidence="6" key="1">
    <citation type="submission" date="2023-08" db="EMBL/GenBank/DDBJ databases">
        <authorList>
            <person name="Alioto T."/>
            <person name="Alioto T."/>
            <person name="Gomez Garrido J."/>
        </authorList>
    </citation>
    <scope>NUCLEOTIDE SEQUENCE</scope>
</reference>
<evidence type="ECO:0000256" key="4">
    <source>
        <dbReference type="RuleBase" id="RU367011"/>
    </source>
</evidence>
<proteinExistence type="inferred from homology"/>
<feature type="domain" description="Alpha-carbonic anhydrase" evidence="5">
    <location>
        <begin position="4"/>
        <end position="257"/>
    </location>
</feature>
<keyword evidence="7" id="KW-1185">Reference proteome</keyword>
<evidence type="ECO:0000256" key="1">
    <source>
        <dbReference type="ARBA" id="ARBA00010718"/>
    </source>
</evidence>
<dbReference type="PROSITE" id="PS51144">
    <property type="entry name" value="ALPHA_CA_2"/>
    <property type="match status" value="1"/>
</dbReference>
<dbReference type="GO" id="GO:0008270">
    <property type="term" value="F:zinc ion binding"/>
    <property type="evidence" value="ECO:0007669"/>
    <property type="project" value="UniProtKB-UniRule"/>
</dbReference>
<dbReference type="GO" id="GO:0004089">
    <property type="term" value="F:carbonate dehydratase activity"/>
    <property type="evidence" value="ECO:0007669"/>
    <property type="project" value="UniProtKB-UniRule"/>
</dbReference>
<comment type="cofactor">
    <cofactor evidence="4">
        <name>Zn(2+)</name>
        <dbReference type="ChEBI" id="CHEBI:29105"/>
    </cofactor>
</comment>
<accession>A0AA36F4Q5</accession>
<dbReference type="PROSITE" id="PS00162">
    <property type="entry name" value="ALPHA_CA_1"/>
    <property type="match status" value="1"/>
</dbReference>
<dbReference type="InterPro" id="IPR001148">
    <property type="entry name" value="CA_dom"/>
</dbReference>
<evidence type="ECO:0000256" key="3">
    <source>
        <dbReference type="ARBA" id="ARBA00022833"/>
    </source>
</evidence>